<dbReference type="AlphaFoldDB" id="A0AAW9QQV2"/>
<dbReference type="Proteomes" id="UP001328733">
    <property type="component" value="Unassembled WGS sequence"/>
</dbReference>
<reference evidence="2 3" key="1">
    <citation type="submission" date="2024-01" db="EMBL/GenBank/DDBJ databases">
        <title>Genomic insights into the taxonomy and metabolism of the cyanobacterium Pannus brasiliensis CCIBt3594.</title>
        <authorList>
            <person name="Machado M."/>
            <person name="Botero N.B."/>
            <person name="Andreote A.P.D."/>
            <person name="Feitosa A.M.T."/>
            <person name="Popin R."/>
            <person name="Sivonen K."/>
            <person name="Fiore M.F."/>
        </authorList>
    </citation>
    <scope>NUCLEOTIDE SEQUENCE [LARGE SCALE GENOMIC DNA]</scope>
    <source>
        <strain evidence="2 3">CCIBt3594</strain>
    </source>
</reference>
<gene>
    <name evidence="2" type="ORF">V0288_08425</name>
</gene>
<sequence length="54" mass="5965">MVSEGRGVCSEIGAREIEPPGIEQRGSVTDRSSPICIECHPIEFSREFDRSGEK</sequence>
<evidence type="ECO:0000313" key="2">
    <source>
        <dbReference type="EMBL" id="MEG3437141.1"/>
    </source>
</evidence>
<dbReference type="EMBL" id="JBAFSM010000013">
    <property type="protein sequence ID" value="MEG3437141.1"/>
    <property type="molecule type" value="Genomic_DNA"/>
</dbReference>
<organism evidence="2 3">
    <name type="scientific">Pannus brasiliensis CCIBt3594</name>
    <dbReference type="NCBI Taxonomy" id="1427578"/>
    <lineage>
        <taxon>Bacteria</taxon>
        <taxon>Bacillati</taxon>
        <taxon>Cyanobacteriota</taxon>
        <taxon>Cyanophyceae</taxon>
        <taxon>Oscillatoriophycideae</taxon>
        <taxon>Chroococcales</taxon>
        <taxon>Microcystaceae</taxon>
        <taxon>Pannus</taxon>
    </lineage>
</organism>
<accession>A0AAW9QQV2</accession>
<protein>
    <submittedName>
        <fullName evidence="2">Uncharacterized protein</fullName>
    </submittedName>
</protein>
<evidence type="ECO:0000256" key="1">
    <source>
        <dbReference type="SAM" id="MobiDB-lite"/>
    </source>
</evidence>
<keyword evidence="3" id="KW-1185">Reference proteome</keyword>
<evidence type="ECO:0000313" key="3">
    <source>
        <dbReference type="Proteomes" id="UP001328733"/>
    </source>
</evidence>
<name>A0AAW9QQV2_9CHRO</name>
<feature type="region of interest" description="Disordered" evidence="1">
    <location>
        <begin position="1"/>
        <end position="30"/>
    </location>
</feature>
<proteinExistence type="predicted"/>
<comment type="caution">
    <text evidence="2">The sequence shown here is derived from an EMBL/GenBank/DDBJ whole genome shotgun (WGS) entry which is preliminary data.</text>
</comment>
<dbReference type="RefSeq" id="WP_332864626.1">
    <property type="nucleotide sequence ID" value="NZ_JBAFSM010000013.1"/>
</dbReference>